<reference evidence="3 4" key="1">
    <citation type="submission" date="2021-01" db="EMBL/GenBank/DDBJ databases">
        <title>Genomic Encyclopedia of Type Strains, Phase IV (KMG-IV): sequencing the most valuable type-strain genomes for metagenomic binning, comparative biology and taxonomic classification.</title>
        <authorList>
            <person name="Goeker M."/>
        </authorList>
    </citation>
    <scope>NUCLEOTIDE SEQUENCE [LARGE SCALE GENOMIC DNA]</scope>
    <source>
        <strain evidence="3 4">DSM 100968</strain>
    </source>
</reference>
<dbReference type="Pfam" id="PF08924">
    <property type="entry name" value="Rv2525c_GlyHyd-like"/>
    <property type="match status" value="1"/>
</dbReference>
<dbReference type="InterPro" id="IPR015020">
    <property type="entry name" value="Rv2525c-like_Glyco_Hydro-like"/>
</dbReference>
<accession>A0ABS2Q8H9</accession>
<keyword evidence="4" id="KW-1185">Reference proteome</keyword>
<dbReference type="RefSeq" id="WP_205006602.1">
    <property type="nucleotide sequence ID" value="NZ_CBCRXA010000018.1"/>
</dbReference>
<dbReference type="Gene3D" id="3.20.20.80">
    <property type="entry name" value="Glycosidases"/>
    <property type="match status" value="1"/>
</dbReference>
<feature type="domain" description="Peptidoglycan binding-like" evidence="1">
    <location>
        <begin position="223"/>
        <end position="260"/>
    </location>
</feature>
<proteinExistence type="predicted"/>
<name>A0ABS2Q8H9_9BACL</name>
<dbReference type="Pfam" id="PF01471">
    <property type="entry name" value="PG_binding_1"/>
    <property type="match status" value="1"/>
</dbReference>
<evidence type="ECO:0000259" key="2">
    <source>
        <dbReference type="Pfam" id="PF08924"/>
    </source>
</evidence>
<dbReference type="SUPFAM" id="SSF51445">
    <property type="entry name" value="(Trans)glycosidases"/>
    <property type="match status" value="1"/>
</dbReference>
<evidence type="ECO:0000313" key="4">
    <source>
        <dbReference type="Proteomes" id="UP000823201"/>
    </source>
</evidence>
<sequence length="261" mass="29058">MKGVDCARRLTPVSAKKLKAAGFDGIGRYLGPPDSWKTLTKEEVSAATSAGLRLFSIWEKAPTDAAYFTRTQASIDAREAAYWARLLGQPVGTPIFFTVDYNASPKELSVIRSYFFQLHRYLSAYTIGAYGSLSVINALHLWQAADCFFQTAAWSAGQKSAHADIYQFKNNQHAGGLIVDWNEIYNDAVLWPLPVCKNRYPGHLIRINSHGNTVRLIQKTLGIRSDGLFGPETERAVRNFQKIKKLQVDGVIGPQTWAALF</sequence>
<gene>
    <name evidence="3" type="ORF">JOC27_001540</name>
</gene>
<comment type="caution">
    <text evidence="3">The sequence shown here is derived from an EMBL/GenBank/DDBJ whole genome shotgun (WGS) entry which is preliminary data.</text>
</comment>
<dbReference type="InterPro" id="IPR036365">
    <property type="entry name" value="PGBD-like_sf"/>
</dbReference>
<organism evidence="3 4">
    <name type="scientific">Sporolactobacillus spathodeae</name>
    <dbReference type="NCBI Taxonomy" id="1465502"/>
    <lineage>
        <taxon>Bacteria</taxon>
        <taxon>Bacillati</taxon>
        <taxon>Bacillota</taxon>
        <taxon>Bacilli</taxon>
        <taxon>Bacillales</taxon>
        <taxon>Sporolactobacillaceae</taxon>
        <taxon>Sporolactobacillus</taxon>
    </lineage>
</organism>
<dbReference type="Proteomes" id="UP000823201">
    <property type="component" value="Unassembled WGS sequence"/>
</dbReference>
<dbReference type="SUPFAM" id="SSF47090">
    <property type="entry name" value="PGBD-like"/>
    <property type="match status" value="1"/>
</dbReference>
<evidence type="ECO:0000259" key="1">
    <source>
        <dbReference type="Pfam" id="PF01471"/>
    </source>
</evidence>
<dbReference type="InterPro" id="IPR036366">
    <property type="entry name" value="PGBDSf"/>
</dbReference>
<feature type="domain" description="Rv2525c-like glycoside hydrolase-like" evidence="2">
    <location>
        <begin position="17"/>
        <end position="176"/>
    </location>
</feature>
<dbReference type="InterPro" id="IPR017853">
    <property type="entry name" value="GH"/>
</dbReference>
<dbReference type="Gene3D" id="1.10.101.10">
    <property type="entry name" value="PGBD-like superfamily/PGBD"/>
    <property type="match status" value="1"/>
</dbReference>
<dbReference type="InterPro" id="IPR002477">
    <property type="entry name" value="Peptidoglycan-bd-like"/>
</dbReference>
<evidence type="ECO:0000313" key="3">
    <source>
        <dbReference type="EMBL" id="MBM7658087.1"/>
    </source>
</evidence>
<protein>
    <submittedName>
        <fullName evidence="3">Peptidoglycan hydrolase-like protein with peptidoglycan-binding domain</fullName>
    </submittedName>
</protein>
<dbReference type="EMBL" id="JAFBEV010000012">
    <property type="protein sequence ID" value="MBM7658087.1"/>
    <property type="molecule type" value="Genomic_DNA"/>
</dbReference>